<dbReference type="STRING" id="380358.XALC_2288"/>
<dbReference type="EMBL" id="FP565176">
    <property type="protein sequence ID" value="CBA16769.1"/>
    <property type="molecule type" value="Genomic_DNA"/>
</dbReference>
<evidence type="ECO:0000313" key="3">
    <source>
        <dbReference type="Proteomes" id="UP000001890"/>
    </source>
</evidence>
<evidence type="ECO:0000313" key="2">
    <source>
        <dbReference type="EMBL" id="CBA16769.1"/>
    </source>
</evidence>
<dbReference type="Proteomes" id="UP000001890">
    <property type="component" value="Chromosome"/>
</dbReference>
<reference evidence="2 3" key="1">
    <citation type="journal article" date="2009" name="BMC Genomics">
        <title>The complete genome sequence of Xanthomonas albilineans provides new insights into the reductive genome evolution of the xylem-limited Xanthomonadaceae.</title>
        <authorList>
            <person name="Pieretti I."/>
            <person name="Royer M."/>
            <person name="Barbe V."/>
            <person name="Carrere S."/>
            <person name="Koebnik R."/>
            <person name="Cociancich S."/>
            <person name="Couloux A."/>
            <person name="Darrasse A."/>
            <person name="Gouzy J."/>
            <person name="Jacques M.A."/>
            <person name="Lauber E."/>
            <person name="Manceau C."/>
            <person name="Mangenot S."/>
            <person name="Poussier S."/>
            <person name="Segurens B."/>
            <person name="Szurek B."/>
            <person name="Verdier V."/>
            <person name="Arlat M."/>
            <person name="Rott P."/>
        </authorList>
    </citation>
    <scope>NUCLEOTIDE SEQUENCE [LARGE SCALE GENOMIC DNA]</scope>
    <source>
        <strain evidence="3">GPE PC73 / CFBP 7063</strain>
    </source>
</reference>
<keyword evidence="3" id="KW-1185">Reference proteome</keyword>
<protein>
    <submittedName>
        <fullName evidence="2">Putative hemagglutinin/hemolysin-related protein</fullName>
    </submittedName>
</protein>
<sequence>MSTERALSGDGQVQSQGDLGLSLHESLTNTGQLIANGNLSVHTDGDLLNQGVLRANNLDLAAANLDNTASGEMSSQGVTHVQASGQLTNRGLIDGALTQLQAATVDNVGTGRVYGDHVAIAAGTLLNRAESVAGVTHAATVAARQRLDIGVGQLTNTDSALLYSDGDAAIGGALDGNSQATGNANRVDNLGSTIEIAGTLALHASALNNIRQNVVITQTTTTAAPVRLDQPSWRNNGQNAHNDLRSTSNYSAYEVYYLNPQDILQDTVYTTPDGYQVHQATIRLTAQTSAYFFARGAMYSATGERSRLDPRTGTVTIYYSSRQDNQVNPDQVSSGASDPFAAVSADEPGAPPFHYESDTLTYSNAYGTCTRNCVRLIAQYAYTDPNHILSHPQGTGGGGLDDNEQYRIATRTTVQDVLQPGAGPDAVIHSGGAMHIVTDNLHNTYARIAAGGDLSIDGITGAASVTNQAQTLYRTDSFNNVSHAYNGTTRQWSNPSISVQTGQIGGSITSGGTLHIDVGNLSNLNQGRAAPNVQDGSVLANLGVQGAQGAVSGGGVGPLHGPGGVSGSSAAQAQSSGAQRASTGNASAMGAVSGQGAVGGSVAVNAAGGSSDRIVMGTPNTQLPSASLFSVQPNGGHALVETDPRFTNYRVWLSSDAQLRQLGYNADTMQQRLGDGYYEQKLVREQIGQLTGRRFLEGYSSDEAQYQALLEAGATVGKAWGLRPGVALTAAQMAQLTSDIVWLVAQTVTLPDGRTTTALVPQVYLRLHPGDLDSGGALLAGANVDAHVSGTLTNTGTIAGRQLVSLEAGRIEHLGGSISGNQVALSSASDIDIHGASVSAVDALSVRAAGNIDVASTVETLQGGGHQEAVTRVAGLYVTGANGSGILSVVGGGDVTLQGAQVRNAGTDGVTQLVAGHDLTLGAQTLTHSTDATHDARNYQRSSETTHAVSSVQGAGDVVLAAGHDVTLQAAQIGAGKTLALQAGHDIDSQALVDSSTQSSSNVGKRHSLVASSHDEQVQGTQLSAGSDIVMRAGNDLTLASTAVASQNGAIALAAGHDVALTATQEQHDSVVDEQTRKKKFLSSKTTTTHDESHDSIAVTSSLSGDTVQIAAGNDLLSQGAQIVGTGDVVLAAGNNLTLETAQNTHSEEHDKQRKKSGLFGSGGASFTIGASKQTNTLDTTQVTHTGSTVGSIDGAVTMTAGNALAISGSDVLSKTGTAIVGKDVTISAVEDTVDTVETSKQHSAGINVGLTGAVVQAAEAAYGMTQRGGQVSDDRLKALYAVKAAYAAKDSVDAYQAATAQGGSMGGVSVRIGIGASSASSKSTTHEESTVGSRIQSEGNVTIAATGGDLNVIGSKIDGENVALAAAHDLNLLSQEERNTQKSDNKNAGGEIGVSVGTTTGVYVTAYAGKGNAKGNSTLHTESVVSAKDTLSLVSGHDTTIKGAQAIGNQVLAQVGGNLLIQSEQDTGDYKSKQQQAGATVVWGFSGSSASYSQQKVNSTYTSVKEQSGIQAGDGGFAIHVGGNTHLIGGAIASTADPALNHLSTGSLTVEDLQNVSKASASGTSVTVDSSMLSGSKYAASKGVASNALGSGSSSEHHTSTTRSDIAAGAVEIRNNDDAALAGLARKASVLDGNGVVEVDQKKLQEDVEFQQQAKRLVYDRVVKVTDEAYADMFVKDHTLYKVAKDAHSELVPGQEVTGDEKENLQPASDGRVHIADNGIFNGKSGNDEPAESYANQHDTAVGPQYYIHFPQADSRLAELLIAGYQKYLENDFWGLTNSTKETENLMLKYGETGLHFDGHSRGSMTIGNALESIAKMDDAAGLLSKTTISFFGPAYNAKKADDILSFLQNREAQDDPQSMVLTLQNHIADPVGRLIGGNPATGGTIPDGSSFIAEMMRALGGRGTSHNCYGAGSNDRCSKLWQDVNSGKPISYQINKTGE</sequence>
<feature type="compositionally biased region" description="Low complexity" evidence="1">
    <location>
        <begin position="567"/>
        <end position="584"/>
    </location>
</feature>
<dbReference type="Pfam" id="PF13332">
    <property type="entry name" value="Fil_haemagg_2"/>
    <property type="match status" value="3"/>
</dbReference>
<dbReference type="InterPro" id="IPR010069">
    <property type="entry name" value="CdiA_FHA1_rpt"/>
</dbReference>
<accession>D2U951</accession>
<evidence type="ECO:0000256" key="1">
    <source>
        <dbReference type="SAM" id="MobiDB-lite"/>
    </source>
</evidence>
<feature type="region of interest" description="Disordered" evidence="1">
    <location>
        <begin position="1695"/>
        <end position="1737"/>
    </location>
</feature>
<dbReference type="NCBIfam" id="TIGR01731">
    <property type="entry name" value="fil_hemag_20aa"/>
    <property type="match status" value="4"/>
</dbReference>
<dbReference type="InterPro" id="IPR025157">
    <property type="entry name" value="Hemagglutinin_rpt"/>
</dbReference>
<name>D2U951_XANAP</name>
<dbReference type="KEGG" id="xal:XALC_2288"/>
<dbReference type="eggNOG" id="COG3210">
    <property type="taxonomic scope" value="Bacteria"/>
</dbReference>
<organism evidence="2 3">
    <name type="scientific">Xanthomonas albilineans (strain GPE PC73 / CFBP 7063)</name>
    <dbReference type="NCBI Taxonomy" id="380358"/>
    <lineage>
        <taxon>Bacteria</taxon>
        <taxon>Pseudomonadati</taxon>
        <taxon>Pseudomonadota</taxon>
        <taxon>Gammaproteobacteria</taxon>
        <taxon>Lysobacterales</taxon>
        <taxon>Lysobacteraceae</taxon>
        <taxon>Xanthomonas</taxon>
    </lineage>
</organism>
<proteinExistence type="predicted"/>
<feature type="compositionally biased region" description="Gly residues" evidence="1">
    <location>
        <begin position="553"/>
        <end position="566"/>
    </location>
</feature>
<feature type="region of interest" description="Disordered" evidence="1">
    <location>
        <begin position="1587"/>
        <end position="1607"/>
    </location>
</feature>
<gene>
    <name evidence="2" type="ordered locus">XALc_2288</name>
</gene>
<dbReference type="GO" id="GO:0003824">
    <property type="term" value="F:catalytic activity"/>
    <property type="evidence" value="ECO:0007669"/>
    <property type="project" value="UniProtKB-ARBA"/>
</dbReference>
<feature type="region of interest" description="Disordered" evidence="1">
    <location>
        <begin position="553"/>
        <end position="584"/>
    </location>
</feature>